<dbReference type="EMBL" id="FCOL02000010">
    <property type="protein sequence ID" value="SAL49792.1"/>
    <property type="molecule type" value="Genomic_DNA"/>
</dbReference>
<gene>
    <name evidence="2" type="ORF">AWB67_02273</name>
</gene>
<dbReference type="RefSeq" id="WP_159964824.1">
    <property type="nucleotide sequence ID" value="NZ_FCOL02000010.1"/>
</dbReference>
<name>A0A158HZM4_9BURK</name>
<sequence>MTKGSSIWGFAAVCALSCSTLTRAQSIEQTVVYIECKSDKASTVKGAGVLVSPYGHVLTAKHVAPAGYVCKGVIGTGAQQPTRNLIRDPRTVNLDAVLLRFVPAPDEKFSYLRYRRLEGSNLKGAAITVSGFPPNGTGEIVTNSGTLSSLISDETGIVKTDALSASGMSGGPVILKSDGSLIGIVAGAQFDPATGSPSSYGVLSMEWFANEFGLTSVSPETAVASVPASSPKIIVKENEYGPIEFAPGESKSFPLDLGNAGAVDVFMQSIVYEGADHGAQGVFVRICSAQNNQPCDGRQIGESETFRQRLTEGPGQISIFNFKENPKIKLTFRIASPA</sequence>
<proteinExistence type="predicted"/>
<dbReference type="InterPro" id="IPR009003">
    <property type="entry name" value="Peptidase_S1_PA"/>
</dbReference>
<evidence type="ECO:0000313" key="2">
    <source>
        <dbReference type="EMBL" id="SAL49792.1"/>
    </source>
</evidence>
<reference evidence="2" key="1">
    <citation type="submission" date="2016-01" db="EMBL/GenBank/DDBJ databases">
        <authorList>
            <person name="Peeters C."/>
        </authorList>
    </citation>
    <scope>NUCLEOTIDE SEQUENCE [LARGE SCALE GENOMIC DNA]</scope>
    <source>
        <strain evidence="2">LMG 22937</strain>
    </source>
</reference>
<dbReference type="Proteomes" id="UP000054925">
    <property type="component" value="Unassembled WGS sequence"/>
</dbReference>
<protein>
    <recommendedName>
        <fullName evidence="4">Serine protease</fullName>
    </recommendedName>
</protein>
<accession>A0A158HZM4</accession>
<dbReference type="AlphaFoldDB" id="A0A158HZM4"/>
<dbReference type="OrthoDB" id="8455335at2"/>
<feature type="signal peptide" evidence="1">
    <location>
        <begin position="1"/>
        <end position="24"/>
    </location>
</feature>
<feature type="chain" id="PRO_5011112420" description="Serine protease" evidence="1">
    <location>
        <begin position="25"/>
        <end position="338"/>
    </location>
</feature>
<dbReference type="Gene3D" id="2.40.10.10">
    <property type="entry name" value="Trypsin-like serine proteases"/>
    <property type="match status" value="2"/>
</dbReference>
<evidence type="ECO:0008006" key="4">
    <source>
        <dbReference type="Google" id="ProtNLM"/>
    </source>
</evidence>
<evidence type="ECO:0000313" key="3">
    <source>
        <dbReference type="Proteomes" id="UP000054925"/>
    </source>
</evidence>
<dbReference type="Pfam" id="PF13365">
    <property type="entry name" value="Trypsin_2"/>
    <property type="match status" value="1"/>
</dbReference>
<keyword evidence="3" id="KW-1185">Reference proteome</keyword>
<evidence type="ECO:0000256" key="1">
    <source>
        <dbReference type="SAM" id="SignalP"/>
    </source>
</evidence>
<dbReference type="SUPFAM" id="SSF50494">
    <property type="entry name" value="Trypsin-like serine proteases"/>
    <property type="match status" value="1"/>
</dbReference>
<keyword evidence="1" id="KW-0732">Signal</keyword>
<organism evidence="2 3">
    <name type="scientific">Caballeronia terrestris</name>
    <dbReference type="NCBI Taxonomy" id="1226301"/>
    <lineage>
        <taxon>Bacteria</taxon>
        <taxon>Pseudomonadati</taxon>
        <taxon>Pseudomonadota</taxon>
        <taxon>Betaproteobacteria</taxon>
        <taxon>Burkholderiales</taxon>
        <taxon>Burkholderiaceae</taxon>
        <taxon>Caballeronia</taxon>
    </lineage>
</organism>
<comment type="caution">
    <text evidence="2">The sequence shown here is derived from an EMBL/GenBank/DDBJ whole genome shotgun (WGS) entry which is preliminary data.</text>
</comment>
<dbReference type="InterPro" id="IPR043504">
    <property type="entry name" value="Peptidase_S1_PA_chymotrypsin"/>
</dbReference>